<protein>
    <submittedName>
        <fullName evidence="9">Trimeric intracellular cation channel family protein</fullName>
    </submittedName>
</protein>
<keyword evidence="10" id="KW-1185">Reference proteome</keyword>
<keyword evidence="4 7" id="KW-0812">Transmembrane</keyword>
<evidence type="ECO:0000256" key="3">
    <source>
        <dbReference type="ARBA" id="ARBA00022475"/>
    </source>
</evidence>
<keyword evidence="6 7" id="KW-0472">Membrane</keyword>
<feature type="transmembrane region" description="Helical" evidence="7">
    <location>
        <begin position="121"/>
        <end position="140"/>
    </location>
</feature>
<evidence type="ECO:0000259" key="8">
    <source>
        <dbReference type="Pfam" id="PF03458"/>
    </source>
</evidence>
<keyword evidence="5 7" id="KW-1133">Transmembrane helix</keyword>
<dbReference type="EMBL" id="JBBKZS010000001">
    <property type="protein sequence ID" value="MEJ8852936.1"/>
    <property type="molecule type" value="Genomic_DNA"/>
</dbReference>
<dbReference type="InterPro" id="IPR005115">
    <property type="entry name" value="Gly_transporter"/>
</dbReference>
<evidence type="ECO:0000313" key="10">
    <source>
        <dbReference type="Proteomes" id="UP001367030"/>
    </source>
</evidence>
<evidence type="ECO:0000256" key="7">
    <source>
        <dbReference type="SAM" id="Phobius"/>
    </source>
</evidence>
<evidence type="ECO:0000256" key="5">
    <source>
        <dbReference type="ARBA" id="ARBA00022989"/>
    </source>
</evidence>
<evidence type="ECO:0000256" key="6">
    <source>
        <dbReference type="ARBA" id="ARBA00023136"/>
    </source>
</evidence>
<accession>A0ABU8WZK3</accession>
<feature type="domain" description="Glycine transporter" evidence="8">
    <location>
        <begin position="95"/>
        <end position="167"/>
    </location>
</feature>
<reference evidence="9 10" key="1">
    <citation type="submission" date="2024-03" db="EMBL/GenBank/DDBJ databases">
        <title>Novel species of the genus Variovorax.</title>
        <authorList>
            <person name="Liu Q."/>
            <person name="Xin Y.-H."/>
        </authorList>
    </citation>
    <scope>NUCLEOTIDE SEQUENCE [LARGE SCALE GENOMIC DNA]</scope>
    <source>
        <strain evidence="9 10">KACC 18901</strain>
    </source>
</reference>
<gene>
    <name evidence="9" type="ORF">WKW79_00055</name>
</gene>
<evidence type="ECO:0000256" key="1">
    <source>
        <dbReference type="ARBA" id="ARBA00004651"/>
    </source>
</evidence>
<comment type="caution">
    <text evidence="9">The sequence shown here is derived from an EMBL/GenBank/DDBJ whole genome shotgun (WGS) entry which is preliminary data.</text>
</comment>
<feature type="domain" description="Glycine transporter" evidence="8">
    <location>
        <begin position="8"/>
        <end position="81"/>
    </location>
</feature>
<sequence length="213" mass="22642">MTSLLLFYILDLAGTFAFAFSGAVAARNRGLDVFGIFVVAFLVACGGGVLRDVCIGAVPPAGLSDWRYLAISSVAAVMAMYSRIVRERLEAPIVLFDSLGLGLFAVTGAQKAMIYGLTSEGAVILGVLTAVGGGIARDVLLNRVPAILKGQIYALAALAAALIEVVGHRASWPADRRAMAALATCFVLRFLAVRYDWHLPRFVTPPDDEDPRK</sequence>
<feature type="transmembrane region" description="Helical" evidence="7">
    <location>
        <begin position="152"/>
        <end position="172"/>
    </location>
</feature>
<comment type="subcellular location">
    <subcellularLocation>
        <location evidence="1">Cell membrane</location>
        <topology evidence="1">Multi-pass membrane protein</topology>
    </subcellularLocation>
</comment>
<organism evidence="9 10">
    <name type="scientific">Variovorax robiniae</name>
    <dbReference type="NCBI Taxonomy" id="1836199"/>
    <lineage>
        <taxon>Bacteria</taxon>
        <taxon>Pseudomonadati</taxon>
        <taxon>Pseudomonadota</taxon>
        <taxon>Betaproteobacteria</taxon>
        <taxon>Burkholderiales</taxon>
        <taxon>Comamonadaceae</taxon>
        <taxon>Variovorax</taxon>
    </lineage>
</organism>
<dbReference type="PANTHER" id="PTHR30506">
    <property type="entry name" value="INNER MEMBRANE PROTEIN"/>
    <property type="match status" value="1"/>
</dbReference>
<dbReference type="Proteomes" id="UP001367030">
    <property type="component" value="Unassembled WGS sequence"/>
</dbReference>
<keyword evidence="3" id="KW-1003">Cell membrane</keyword>
<evidence type="ECO:0000313" key="9">
    <source>
        <dbReference type="EMBL" id="MEJ8852936.1"/>
    </source>
</evidence>
<name>A0ABU8WZK3_9BURK</name>
<feature type="transmembrane region" description="Helical" evidence="7">
    <location>
        <begin position="33"/>
        <end position="50"/>
    </location>
</feature>
<evidence type="ECO:0000256" key="2">
    <source>
        <dbReference type="ARBA" id="ARBA00008193"/>
    </source>
</evidence>
<proteinExistence type="inferred from homology"/>
<dbReference type="RefSeq" id="WP_340333052.1">
    <property type="nucleotide sequence ID" value="NZ_JBBKZS010000001.1"/>
</dbReference>
<comment type="similarity">
    <text evidence="2">Belongs to the UPF0126 family.</text>
</comment>
<feature type="transmembrane region" description="Helical" evidence="7">
    <location>
        <begin position="6"/>
        <end position="26"/>
    </location>
</feature>
<dbReference type="PANTHER" id="PTHR30506:SF3">
    <property type="entry name" value="UPF0126 INNER MEMBRANE PROTEIN YADS-RELATED"/>
    <property type="match status" value="1"/>
</dbReference>
<dbReference type="Pfam" id="PF03458">
    <property type="entry name" value="Gly_transporter"/>
    <property type="match status" value="2"/>
</dbReference>
<feature type="transmembrane region" description="Helical" evidence="7">
    <location>
        <begin position="66"/>
        <end position="84"/>
    </location>
</feature>
<evidence type="ECO:0000256" key="4">
    <source>
        <dbReference type="ARBA" id="ARBA00022692"/>
    </source>
</evidence>